<feature type="region of interest" description="Disordered" evidence="1">
    <location>
        <begin position="252"/>
        <end position="274"/>
    </location>
</feature>
<accession>A0A2P5YC08</accession>
<proteinExistence type="predicted"/>
<evidence type="ECO:0000313" key="3">
    <source>
        <dbReference type="Proteomes" id="UP000239757"/>
    </source>
</evidence>
<protein>
    <submittedName>
        <fullName evidence="2">Uncharacterized protein</fullName>
    </submittedName>
</protein>
<evidence type="ECO:0000256" key="1">
    <source>
        <dbReference type="SAM" id="MobiDB-lite"/>
    </source>
</evidence>
<dbReference type="OrthoDB" id="971105at2759"/>
<evidence type="ECO:0000313" key="2">
    <source>
        <dbReference type="EMBL" id="PPS13104.1"/>
    </source>
</evidence>
<dbReference type="AlphaFoldDB" id="A0A2P5YC08"/>
<dbReference type="EMBL" id="KZ663392">
    <property type="protein sequence ID" value="PPS13104.1"/>
    <property type="molecule type" value="Genomic_DNA"/>
</dbReference>
<dbReference type="Proteomes" id="UP000239757">
    <property type="component" value="Unassembled WGS sequence"/>
</dbReference>
<gene>
    <name evidence="2" type="ORF">GOBAR_AA07530</name>
</gene>
<reference evidence="2 3" key="1">
    <citation type="submission" date="2015-01" db="EMBL/GenBank/DDBJ databases">
        <title>Genome of allotetraploid Gossypium barbadense reveals genomic plasticity and fiber elongation in cotton evolution.</title>
        <authorList>
            <person name="Chen X."/>
            <person name="Liu X."/>
            <person name="Zhao B."/>
            <person name="Zheng H."/>
            <person name="Hu Y."/>
            <person name="Lu G."/>
            <person name="Yang C."/>
            <person name="Chen J."/>
            <person name="Shan C."/>
            <person name="Zhang L."/>
            <person name="Zhou Y."/>
            <person name="Wang L."/>
            <person name="Guo W."/>
            <person name="Bai Y."/>
            <person name="Ruan J."/>
            <person name="Shangguan X."/>
            <person name="Mao Y."/>
            <person name="Jiang J."/>
            <person name="Zhu Y."/>
            <person name="Lei J."/>
            <person name="Kang H."/>
            <person name="Chen S."/>
            <person name="He X."/>
            <person name="Wang R."/>
            <person name="Wang Y."/>
            <person name="Chen J."/>
            <person name="Wang L."/>
            <person name="Yu S."/>
            <person name="Wang B."/>
            <person name="Wei J."/>
            <person name="Song S."/>
            <person name="Lu X."/>
            <person name="Gao Z."/>
            <person name="Gu W."/>
            <person name="Deng X."/>
            <person name="Ma D."/>
            <person name="Wang S."/>
            <person name="Liang W."/>
            <person name="Fang L."/>
            <person name="Cai C."/>
            <person name="Zhu X."/>
            <person name="Zhou B."/>
            <person name="Zhang Y."/>
            <person name="Chen Z."/>
            <person name="Xu S."/>
            <person name="Zhu R."/>
            <person name="Wang S."/>
            <person name="Zhang T."/>
            <person name="Zhao G."/>
        </authorList>
    </citation>
    <scope>NUCLEOTIDE SEQUENCE [LARGE SCALE GENOMIC DNA]</scope>
    <source>
        <strain evidence="3">cv. Xinhai21</strain>
        <tissue evidence="2">Leaf</tissue>
    </source>
</reference>
<sequence>MDWSATAQQFSTLLYSTAICDKVVGELISMLLDGDNTYLTKGRVHERMMAATKAKNRLHDPQFILQLLRNLMEPIIAENGSVDDVQGAFQALESYLTQYANPVQKKRSAKHLPDSISLTDCLGNAIDGLPEHVSMLKSVFGEKSSYIAKGNGGAAGGYCGQTQQLITEDKLFSIVKNMVNKVLGPYLGRLQNQKLTNPVSILGDPESSRGAEIRNNIEGHHDADPVALYMNLKDYGGGFELCNPSDDKIYDDSGKGTSGARANPHNMELSQENTFTDDPVLPSLPCSDDMENFGDFGLCDLSDNEIYGDSGEGTSDARANQLNMKLSQENTFTVQGCADIQNSLPAVAEVHHNPVMHGLTKKLANAKGKRSVEEIKDEAYIKKGKMKLVNDN</sequence>
<organism evidence="2 3">
    <name type="scientific">Gossypium barbadense</name>
    <name type="common">Sea Island cotton</name>
    <name type="synonym">Hibiscus barbadensis</name>
    <dbReference type="NCBI Taxonomy" id="3634"/>
    <lineage>
        <taxon>Eukaryota</taxon>
        <taxon>Viridiplantae</taxon>
        <taxon>Streptophyta</taxon>
        <taxon>Embryophyta</taxon>
        <taxon>Tracheophyta</taxon>
        <taxon>Spermatophyta</taxon>
        <taxon>Magnoliopsida</taxon>
        <taxon>eudicotyledons</taxon>
        <taxon>Gunneridae</taxon>
        <taxon>Pentapetalae</taxon>
        <taxon>rosids</taxon>
        <taxon>malvids</taxon>
        <taxon>Malvales</taxon>
        <taxon>Malvaceae</taxon>
        <taxon>Malvoideae</taxon>
        <taxon>Gossypium</taxon>
    </lineage>
</organism>
<name>A0A2P5YC08_GOSBA</name>